<accession>A0A3B1BRK2</accession>
<feature type="transmembrane region" description="Helical" evidence="7">
    <location>
        <begin position="190"/>
        <end position="213"/>
    </location>
</feature>
<keyword evidence="6 7" id="KW-0472">Membrane</keyword>
<organism evidence="9">
    <name type="scientific">hydrothermal vent metagenome</name>
    <dbReference type="NCBI Taxonomy" id="652676"/>
    <lineage>
        <taxon>unclassified sequences</taxon>
        <taxon>metagenomes</taxon>
        <taxon>ecological metagenomes</taxon>
    </lineage>
</organism>
<feature type="transmembrane region" description="Helical" evidence="7">
    <location>
        <begin position="33"/>
        <end position="53"/>
    </location>
</feature>
<evidence type="ECO:0000256" key="6">
    <source>
        <dbReference type="ARBA" id="ARBA00023136"/>
    </source>
</evidence>
<dbReference type="FunFam" id="1.10.3720.10:FF:000003">
    <property type="entry name" value="Aliphatic sulfonate ABC transporter permease"/>
    <property type="match status" value="1"/>
</dbReference>
<comment type="subcellular location">
    <subcellularLocation>
        <location evidence="1">Cell membrane</location>
        <topology evidence="1">Multi-pass membrane protein</topology>
    </subcellularLocation>
</comment>
<keyword evidence="4 7" id="KW-0812">Transmembrane</keyword>
<evidence type="ECO:0000256" key="5">
    <source>
        <dbReference type="ARBA" id="ARBA00022989"/>
    </source>
</evidence>
<dbReference type="PROSITE" id="PS50928">
    <property type="entry name" value="ABC_TM1"/>
    <property type="match status" value="1"/>
</dbReference>
<dbReference type="EMBL" id="UOGA01000128">
    <property type="protein sequence ID" value="VAX18562.1"/>
    <property type="molecule type" value="Genomic_DNA"/>
</dbReference>
<feature type="transmembrane region" description="Helical" evidence="7">
    <location>
        <begin position="88"/>
        <end position="110"/>
    </location>
</feature>
<evidence type="ECO:0000256" key="3">
    <source>
        <dbReference type="ARBA" id="ARBA00022475"/>
    </source>
</evidence>
<dbReference type="InterPro" id="IPR035906">
    <property type="entry name" value="MetI-like_sf"/>
</dbReference>
<evidence type="ECO:0000259" key="8">
    <source>
        <dbReference type="PROSITE" id="PS50928"/>
    </source>
</evidence>
<feature type="transmembrane region" description="Helical" evidence="7">
    <location>
        <begin position="148"/>
        <end position="169"/>
    </location>
</feature>
<feature type="transmembrane region" description="Helical" evidence="7">
    <location>
        <begin position="245"/>
        <end position="268"/>
    </location>
</feature>
<dbReference type="SUPFAM" id="SSF161098">
    <property type="entry name" value="MetI-like"/>
    <property type="match status" value="1"/>
</dbReference>
<reference evidence="9" key="1">
    <citation type="submission" date="2018-06" db="EMBL/GenBank/DDBJ databases">
        <authorList>
            <person name="Zhirakovskaya E."/>
        </authorList>
    </citation>
    <scope>NUCLEOTIDE SEQUENCE</scope>
</reference>
<feature type="domain" description="ABC transmembrane type-1" evidence="8">
    <location>
        <begin position="84"/>
        <end position="264"/>
    </location>
</feature>
<evidence type="ECO:0000256" key="2">
    <source>
        <dbReference type="ARBA" id="ARBA00022448"/>
    </source>
</evidence>
<evidence type="ECO:0000256" key="4">
    <source>
        <dbReference type="ARBA" id="ARBA00022692"/>
    </source>
</evidence>
<evidence type="ECO:0000256" key="7">
    <source>
        <dbReference type="SAM" id="Phobius"/>
    </source>
</evidence>
<keyword evidence="2" id="KW-0813">Transport</keyword>
<evidence type="ECO:0000313" key="9">
    <source>
        <dbReference type="EMBL" id="VAX18562.1"/>
    </source>
</evidence>
<dbReference type="GO" id="GO:0005886">
    <property type="term" value="C:plasma membrane"/>
    <property type="evidence" value="ECO:0007669"/>
    <property type="project" value="UniProtKB-SubCell"/>
</dbReference>
<protein>
    <submittedName>
        <fullName evidence="9">Alkanesulfonates transport system permease protein</fullName>
    </submittedName>
</protein>
<gene>
    <name evidence="9" type="ORF">MNBD_NITROSPINAE04-681</name>
</gene>
<dbReference type="PANTHER" id="PTHR30151:SF0">
    <property type="entry name" value="ABC TRANSPORTER PERMEASE PROTEIN MJ0413-RELATED"/>
    <property type="match status" value="1"/>
</dbReference>
<dbReference type="PANTHER" id="PTHR30151">
    <property type="entry name" value="ALKANE SULFONATE ABC TRANSPORTER-RELATED, MEMBRANE SUBUNIT"/>
    <property type="match status" value="1"/>
</dbReference>
<sequence length="278" mass="30258">MDTASVAPAPSAHPMAVAVKTRGALYQLTERKALPGAISIIGFLAVWQLSITWELPYLSNIPYPIDVWDSLSESVMKSSYWNDWKMSLIRVFVGFTLGQVVGIPLGLAMGASKTIKALCFPVFEMLRPIPPIAWIPLSILFWPTEELSIYFLTFIGAFFVIVLNVMQGVSSIDNSIKRAAISLGATRKDIFFKIMIPGSLPSIVTGMTVGIGVTWNVLIAAEMIAGHGGLGRGTWEAYTNGNLPLILVGMVSIGFAGYVTSSLVRVLGEKAMPWKRKF</sequence>
<keyword evidence="5 7" id="KW-1133">Transmembrane helix</keyword>
<feature type="transmembrane region" description="Helical" evidence="7">
    <location>
        <begin position="122"/>
        <end position="142"/>
    </location>
</feature>
<dbReference type="Gene3D" id="1.10.3720.10">
    <property type="entry name" value="MetI-like"/>
    <property type="match status" value="1"/>
</dbReference>
<keyword evidence="3" id="KW-1003">Cell membrane</keyword>
<name>A0A3B1BRK2_9ZZZZ</name>
<evidence type="ECO:0000256" key="1">
    <source>
        <dbReference type="ARBA" id="ARBA00004651"/>
    </source>
</evidence>
<dbReference type="GO" id="GO:0055085">
    <property type="term" value="P:transmembrane transport"/>
    <property type="evidence" value="ECO:0007669"/>
    <property type="project" value="InterPro"/>
</dbReference>
<proteinExistence type="predicted"/>
<dbReference type="Pfam" id="PF00528">
    <property type="entry name" value="BPD_transp_1"/>
    <property type="match status" value="1"/>
</dbReference>
<dbReference type="CDD" id="cd06261">
    <property type="entry name" value="TM_PBP2"/>
    <property type="match status" value="1"/>
</dbReference>
<dbReference type="InterPro" id="IPR000515">
    <property type="entry name" value="MetI-like"/>
</dbReference>
<dbReference type="AlphaFoldDB" id="A0A3B1BRK2"/>